<sequence>MKNKYIKIVFVGTVMVLLGISLVTYRNLNNYTAEVQSLSHSSVVFRSLEKLMSTIKDAETGHRGFQLTRDSIYLQPYIASVKELPDQLRNLKALVADNRLQARKVDSLEHLVNYQFSVIGKILTNAQRSSLYMDRYESALLQEGRTNMNDIRSLVKRIDRMEEAIYKRRKASEADYKVVAPVALLLYGVVALVGLSILFIRILDALEKRRVAEDQLKENLKALRSEVGIREFTQRTLRSVLDNSPSGIMVFRSLRDKEGAIYDFEWVLANAMSLTMARVKESSLIGKRLLEVMPGHKELGSYHLYKEVVETGKPGQFEKFYEPFGIWLDVTVVKFEDGFIVTFADITKQKSQRLLLEERELLLNDAEHLAKMGSWKWTEKNNELIWSDGLCTMLGKPTGFTPDWNSFLENVLHDDRLLVEDFLREVKTNKVWMEVEYRIERDDTVRHFSLVAKPTASNDQPSVVDMMGTVLDITDRKQYENQMNQYTQELQRSNEDLEQFAYVASHDLQEPLRKIRAFGDRLANKYNDKLEGQGVDYIQRMQSAAARMQVLIEDLLAFSRVSKNAPVLEPLDAPQLLRDVIDDLDAQVRREEAVVRVGMVPAFAGDKMQMKRLFQNIISNGIKFHKPGVAPVVDIRGRLLKSNEVKTIPGLSLNEQQYVKISVKDNGIGFDEKYAEKIFTIFHRLNGRNEYEGTGIGLSICRKIVSNHKGVITARSVENEGSEFIIILPVG</sequence>
<dbReference type="InterPro" id="IPR036097">
    <property type="entry name" value="HisK_dim/P_sf"/>
</dbReference>
<dbReference type="Gene3D" id="3.30.450.20">
    <property type="entry name" value="PAS domain"/>
    <property type="match status" value="2"/>
</dbReference>
<dbReference type="Proteomes" id="UP000613030">
    <property type="component" value="Unassembled WGS sequence"/>
</dbReference>
<keyword evidence="6" id="KW-0472">Membrane</keyword>
<evidence type="ECO:0000259" key="8">
    <source>
        <dbReference type="PROSITE" id="PS50113"/>
    </source>
</evidence>
<keyword evidence="6" id="KW-1133">Transmembrane helix</keyword>
<feature type="transmembrane region" description="Helical" evidence="6">
    <location>
        <begin position="178"/>
        <end position="200"/>
    </location>
</feature>
<dbReference type="RefSeq" id="WP_202015337.1">
    <property type="nucleotide sequence ID" value="NZ_JAERRB010000014.1"/>
</dbReference>
<dbReference type="InterPro" id="IPR004358">
    <property type="entry name" value="Sig_transdc_His_kin-like_C"/>
</dbReference>
<dbReference type="SMART" id="SM00388">
    <property type="entry name" value="HisKA"/>
    <property type="match status" value="1"/>
</dbReference>
<evidence type="ECO:0000256" key="3">
    <source>
        <dbReference type="ARBA" id="ARBA00022553"/>
    </source>
</evidence>
<evidence type="ECO:0000313" key="10">
    <source>
        <dbReference type="Proteomes" id="UP000613030"/>
    </source>
</evidence>
<dbReference type="Pfam" id="PF02518">
    <property type="entry name" value="HATPase_c"/>
    <property type="match status" value="1"/>
</dbReference>
<name>A0ABS1L0R8_9BACT</name>
<evidence type="ECO:0000256" key="1">
    <source>
        <dbReference type="ARBA" id="ARBA00000085"/>
    </source>
</evidence>
<dbReference type="SUPFAM" id="SSF47384">
    <property type="entry name" value="Homodimeric domain of signal transducing histidine kinase"/>
    <property type="match status" value="1"/>
</dbReference>
<evidence type="ECO:0000256" key="5">
    <source>
        <dbReference type="ARBA" id="ARBA00022777"/>
    </source>
</evidence>
<dbReference type="Gene3D" id="3.30.565.10">
    <property type="entry name" value="Histidine kinase-like ATPase, C-terminal domain"/>
    <property type="match status" value="1"/>
</dbReference>
<dbReference type="InterPro" id="IPR000700">
    <property type="entry name" value="PAS-assoc_C"/>
</dbReference>
<dbReference type="Pfam" id="PF00512">
    <property type="entry name" value="HisKA"/>
    <property type="match status" value="1"/>
</dbReference>
<dbReference type="PROSITE" id="PS50109">
    <property type="entry name" value="HIS_KIN"/>
    <property type="match status" value="1"/>
</dbReference>
<evidence type="ECO:0000256" key="6">
    <source>
        <dbReference type="SAM" id="Phobius"/>
    </source>
</evidence>
<dbReference type="InterPro" id="IPR036890">
    <property type="entry name" value="HATPase_C_sf"/>
</dbReference>
<dbReference type="InterPro" id="IPR003594">
    <property type="entry name" value="HATPase_dom"/>
</dbReference>
<dbReference type="SUPFAM" id="SSF55874">
    <property type="entry name" value="ATPase domain of HSP90 chaperone/DNA topoisomerase II/histidine kinase"/>
    <property type="match status" value="1"/>
</dbReference>
<keyword evidence="5" id="KW-0418">Kinase</keyword>
<evidence type="ECO:0000256" key="4">
    <source>
        <dbReference type="ARBA" id="ARBA00022679"/>
    </source>
</evidence>
<feature type="domain" description="Histidine kinase" evidence="7">
    <location>
        <begin position="503"/>
        <end position="731"/>
    </location>
</feature>
<keyword evidence="3" id="KW-0597">Phosphoprotein</keyword>
<dbReference type="CDD" id="cd00130">
    <property type="entry name" value="PAS"/>
    <property type="match status" value="1"/>
</dbReference>
<evidence type="ECO:0000259" key="7">
    <source>
        <dbReference type="PROSITE" id="PS50109"/>
    </source>
</evidence>
<dbReference type="CDD" id="cd00082">
    <property type="entry name" value="HisKA"/>
    <property type="match status" value="1"/>
</dbReference>
<dbReference type="PRINTS" id="PR00344">
    <property type="entry name" value="BCTRLSENSOR"/>
</dbReference>
<dbReference type="PROSITE" id="PS50113">
    <property type="entry name" value="PAC"/>
    <property type="match status" value="1"/>
</dbReference>
<dbReference type="PANTHER" id="PTHR43304">
    <property type="entry name" value="PHYTOCHROME-LIKE PROTEIN CPH1"/>
    <property type="match status" value="1"/>
</dbReference>
<dbReference type="EC" id="2.7.13.3" evidence="2"/>
<dbReference type="InterPro" id="IPR003661">
    <property type="entry name" value="HisK_dim/P_dom"/>
</dbReference>
<reference evidence="9 10" key="1">
    <citation type="submission" date="2021-01" db="EMBL/GenBank/DDBJ databases">
        <title>Chryseolinea sp. Jin1 Genome sequencing and assembly.</title>
        <authorList>
            <person name="Kim I."/>
        </authorList>
    </citation>
    <scope>NUCLEOTIDE SEQUENCE [LARGE SCALE GENOMIC DNA]</scope>
    <source>
        <strain evidence="9 10">Jin1</strain>
    </source>
</reference>
<dbReference type="InterPro" id="IPR007891">
    <property type="entry name" value="CHASE3"/>
</dbReference>
<dbReference type="InterPro" id="IPR005467">
    <property type="entry name" value="His_kinase_dom"/>
</dbReference>
<feature type="domain" description="PAC" evidence="8">
    <location>
        <begin position="433"/>
        <end position="485"/>
    </location>
</feature>
<dbReference type="SMART" id="SM00387">
    <property type="entry name" value="HATPase_c"/>
    <property type="match status" value="1"/>
</dbReference>
<keyword evidence="10" id="KW-1185">Reference proteome</keyword>
<keyword evidence="6" id="KW-0812">Transmembrane</keyword>
<feature type="transmembrane region" description="Helical" evidence="6">
    <location>
        <begin position="6"/>
        <end position="25"/>
    </location>
</feature>
<evidence type="ECO:0000256" key="2">
    <source>
        <dbReference type="ARBA" id="ARBA00012438"/>
    </source>
</evidence>
<dbReference type="Gene3D" id="2.10.70.100">
    <property type="match status" value="1"/>
</dbReference>
<dbReference type="PANTHER" id="PTHR43304:SF1">
    <property type="entry name" value="PAC DOMAIN-CONTAINING PROTEIN"/>
    <property type="match status" value="1"/>
</dbReference>
<dbReference type="InterPro" id="IPR035965">
    <property type="entry name" value="PAS-like_dom_sf"/>
</dbReference>
<dbReference type="Pfam" id="PF05227">
    <property type="entry name" value="CHASE3"/>
    <property type="match status" value="1"/>
</dbReference>
<accession>A0ABS1L0R8</accession>
<protein>
    <recommendedName>
        <fullName evidence="2">histidine kinase</fullName>
        <ecNumber evidence="2">2.7.13.3</ecNumber>
    </recommendedName>
</protein>
<proteinExistence type="predicted"/>
<evidence type="ECO:0000313" key="9">
    <source>
        <dbReference type="EMBL" id="MBL0745112.1"/>
    </source>
</evidence>
<dbReference type="Gene3D" id="1.10.287.130">
    <property type="match status" value="1"/>
</dbReference>
<comment type="caution">
    <text evidence="9">The sequence shown here is derived from an EMBL/GenBank/DDBJ whole genome shotgun (WGS) entry which is preliminary data.</text>
</comment>
<dbReference type="CDD" id="cd19410">
    <property type="entry name" value="HK9-like_sensor"/>
    <property type="match status" value="1"/>
</dbReference>
<dbReference type="InterPro" id="IPR052162">
    <property type="entry name" value="Sensor_kinase/Photoreceptor"/>
</dbReference>
<gene>
    <name evidence="9" type="ORF">JI741_28035</name>
</gene>
<comment type="catalytic activity">
    <reaction evidence="1">
        <text>ATP + protein L-histidine = ADP + protein N-phospho-L-histidine.</text>
        <dbReference type="EC" id="2.7.13.3"/>
    </reaction>
</comment>
<dbReference type="EMBL" id="JAERRB010000014">
    <property type="protein sequence ID" value="MBL0745112.1"/>
    <property type="molecule type" value="Genomic_DNA"/>
</dbReference>
<keyword evidence="4" id="KW-0808">Transferase</keyword>
<dbReference type="SUPFAM" id="SSF55785">
    <property type="entry name" value="PYP-like sensor domain (PAS domain)"/>
    <property type="match status" value="2"/>
</dbReference>
<dbReference type="InterPro" id="IPR000014">
    <property type="entry name" value="PAS"/>
</dbReference>
<organism evidence="9 10">
    <name type="scientific">Chryseolinea lacunae</name>
    <dbReference type="NCBI Taxonomy" id="2801331"/>
    <lineage>
        <taxon>Bacteria</taxon>
        <taxon>Pseudomonadati</taxon>
        <taxon>Bacteroidota</taxon>
        <taxon>Cytophagia</taxon>
        <taxon>Cytophagales</taxon>
        <taxon>Fulvivirgaceae</taxon>
        <taxon>Chryseolinea</taxon>
    </lineage>
</organism>